<comment type="similarity">
    <text evidence="1">Belongs to the peptidase C1 family.</text>
</comment>
<keyword evidence="4" id="KW-0645">Protease</keyword>
<name>A0A2G9ULC2_TELCI</name>
<dbReference type="PROSITE" id="PS00639">
    <property type="entry name" value="THIOL_PROTEASE_HIS"/>
    <property type="match status" value="1"/>
</dbReference>
<evidence type="ECO:0000256" key="2">
    <source>
        <dbReference type="ARBA" id="ARBA00023157"/>
    </source>
</evidence>
<dbReference type="InterPro" id="IPR013128">
    <property type="entry name" value="Peptidase_C1A"/>
</dbReference>
<gene>
    <name evidence="4" type="ORF">TELCIR_07068</name>
</gene>
<reference evidence="4 5" key="1">
    <citation type="submission" date="2015-09" db="EMBL/GenBank/DDBJ databases">
        <title>Draft genome of the parasitic nematode Teladorsagia circumcincta isolate WARC Sus (inbred).</title>
        <authorList>
            <person name="Mitreva M."/>
        </authorList>
    </citation>
    <scope>NUCLEOTIDE SEQUENCE [LARGE SCALE GENOMIC DNA]</scope>
    <source>
        <strain evidence="4 5">S</strain>
    </source>
</reference>
<protein>
    <submittedName>
        <fullName evidence="4">Papain family cysteine protease</fullName>
    </submittedName>
</protein>
<dbReference type="InterPro" id="IPR025660">
    <property type="entry name" value="Pept_his_AS"/>
</dbReference>
<proteinExistence type="inferred from homology"/>
<keyword evidence="4" id="KW-0378">Hydrolase</keyword>
<dbReference type="SUPFAM" id="SSF54001">
    <property type="entry name" value="Cysteine proteinases"/>
    <property type="match status" value="1"/>
</dbReference>
<dbReference type="OrthoDB" id="65740at2759"/>
<dbReference type="EMBL" id="KZ346078">
    <property type="protein sequence ID" value="PIO71035.1"/>
    <property type="molecule type" value="Genomic_DNA"/>
</dbReference>
<dbReference type="GO" id="GO:0008234">
    <property type="term" value="F:cysteine-type peptidase activity"/>
    <property type="evidence" value="ECO:0007669"/>
    <property type="project" value="InterPro"/>
</dbReference>
<dbReference type="InterPro" id="IPR038765">
    <property type="entry name" value="Papain-like_cys_pep_sf"/>
</dbReference>
<dbReference type="InterPro" id="IPR000668">
    <property type="entry name" value="Peptidase_C1A_C"/>
</dbReference>
<dbReference type="Pfam" id="PF00112">
    <property type="entry name" value="Peptidase_C1"/>
    <property type="match status" value="1"/>
</dbReference>
<organism evidence="4 5">
    <name type="scientific">Teladorsagia circumcincta</name>
    <name type="common">Brown stomach worm</name>
    <name type="synonym">Ostertagia circumcincta</name>
    <dbReference type="NCBI Taxonomy" id="45464"/>
    <lineage>
        <taxon>Eukaryota</taxon>
        <taxon>Metazoa</taxon>
        <taxon>Ecdysozoa</taxon>
        <taxon>Nematoda</taxon>
        <taxon>Chromadorea</taxon>
        <taxon>Rhabditida</taxon>
        <taxon>Rhabditina</taxon>
        <taxon>Rhabditomorpha</taxon>
        <taxon>Strongyloidea</taxon>
        <taxon>Trichostrongylidae</taxon>
        <taxon>Teladorsagia</taxon>
    </lineage>
</organism>
<dbReference type="PROSITE" id="PS00640">
    <property type="entry name" value="THIOL_PROTEASE_ASN"/>
    <property type="match status" value="1"/>
</dbReference>
<dbReference type="Gene3D" id="3.90.70.10">
    <property type="entry name" value="Cysteine proteinases"/>
    <property type="match status" value="1"/>
</dbReference>
<accession>A0A2G9ULC2</accession>
<evidence type="ECO:0000313" key="5">
    <source>
        <dbReference type="Proteomes" id="UP000230423"/>
    </source>
</evidence>
<evidence type="ECO:0000313" key="4">
    <source>
        <dbReference type="EMBL" id="PIO71035.1"/>
    </source>
</evidence>
<sequence>MQNGPVVAGFDVYEDFSHYKSGIYKEESTERTFMTLALQHTAGRLTGGHAVKVIGWGEETIGNETIPYWIVANSWHDDWGENGYYRMIRGINDCGFEAEMVAGLF</sequence>
<dbReference type="GO" id="GO:0006508">
    <property type="term" value="P:proteolysis"/>
    <property type="evidence" value="ECO:0007669"/>
    <property type="project" value="UniProtKB-KW"/>
</dbReference>
<keyword evidence="5" id="KW-1185">Reference proteome</keyword>
<dbReference type="InterPro" id="IPR025661">
    <property type="entry name" value="Pept_asp_AS"/>
</dbReference>
<dbReference type="PANTHER" id="PTHR12411">
    <property type="entry name" value="CYSTEINE PROTEASE FAMILY C1-RELATED"/>
    <property type="match status" value="1"/>
</dbReference>
<dbReference type="AlphaFoldDB" id="A0A2G9ULC2"/>
<evidence type="ECO:0000259" key="3">
    <source>
        <dbReference type="Pfam" id="PF00112"/>
    </source>
</evidence>
<evidence type="ECO:0000256" key="1">
    <source>
        <dbReference type="ARBA" id="ARBA00008455"/>
    </source>
</evidence>
<keyword evidence="2" id="KW-1015">Disulfide bond</keyword>
<feature type="domain" description="Peptidase C1A papain C-terminal" evidence="3">
    <location>
        <begin position="1"/>
        <end position="103"/>
    </location>
</feature>
<dbReference type="Proteomes" id="UP000230423">
    <property type="component" value="Unassembled WGS sequence"/>
</dbReference>